<evidence type="ECO:0000313" key="2">
    <source>
        <dbReference type="Proteomes" id="UP000579812"/>
    </source>
</evidence>
<accession>A0A7J6C1Q8</accession>
<dbReference type="Proteomes" id="UP000579812">
    <property type="component" value="Unassembled WGS sequence"/>
</dbReference>
<evidence type="ECO:0000313" key="1">
    <source>
        <dbReference type="EMBL" id="KAF4099822.1"/>
    </source>
</evidence>
<dbReference type="AlphaFoldDB" id="A0A7J6C1Q8"/>
<sequence length="162" mass="18153">MSLCRTFGGPTDFPDTHNDCVLCLGRAYAEAALEGSDCQACEELSIKILRARLAVVRRGQDPDRHQLSDRPDMLVASLSRHFIRGSLRNPASERSRHPVSRFSLWRKKSSVPDVHARRKRARSVHDNGPAAKRACSCPEFTRRLEAKNSSSLADELDIKAEQ</sequence>
<gene>
    <name evidence="1" type="ORF">G5714_019948</name>
</gene>
<dbReference type="EMBL" id="JAAMOB010000020">
    <property type="protein sequence ID" value="KAF4099822.1"/>
    <property type="molecule type" value="Genomic_DNA"/>
</dbReference>
<comment type="caution">
    <text evidence="1">The sequence shown here is derived from an EMBL/GenBank/DDBJ whole genome shotgun (WGS) entry which is preliminary data.</text>
</comment>
<organism evidence="1 2">
    <name type="scientific">Onychostoma macrolepis</name>
    <dbReference type="NCBI Taxonomy" id="369639"/>
    <lineage>
        <taxon>Eukaryota</taxon>
        <taxon>Metazoa</taxon>
        <taxon>Chordata</taxon>
        <taxon>Craniata</taxon>
        <taxon>Vertebrata</taxon>
        <taxon>Euteleostomi</taxon>
        <taxon>Actinopterygii</taxon>
        <taxon>Neopterygii</taxon>
        <taxon>Teleostei</taxon>
        <taxon>Ostariophysi</taxon>
        <taxon>Cypriniformes</taxon>
        <taxon>Cyprinidae</taxon>
        <taxon>Acrossocheilinae</taxon>
        <taxon>Onychostoma</taxon>
    </lineage>
</organism>
<keyword evidence="2" id="KW-1185">Reference proteome</keyword>
<reference evidence="1 2" key="1">
    <citation type="submission" date="2020-04" db="EMBL/GenBank/DDBJ databases">
        <title>Chromosome-level genome assembly of a cyprinid fish Onychostoma macrolepis by integration of Nanopore Sequencing, Bionano and Hi-C technology.</title>
        <authorList>
            <person name="Wang D."/>
        </authorList>
    </citation>
    <scope>NUCLEOTIDE SEQUENCE [LARGE SCALE GENOMIC DNA]</scope>
    <source>
        <strain evidence="1">SWU-2019</strain>
        <tissue evidence="1">Muscle</tissue>
    </source>
</reference>
<proteinExistence type="predicted"/>
<name>A0A7J6C1Q8_9TELE</name>
<protein>
    <submittedName>
        <fullName evidence="1">Uncharacterized protein</fullName>
    </submittedName>
</protein>